<protein>
    <submittedName>
        <fullName evidence="1">Uncharacterized protein</fullName>
    </submittedName>
</protein>
<dbReference type="Proteomes" id="UP000623467">
    <property type="component" value="Unassembled WGS sequence"/>
</dbReference>
<keyword evidence="2" id="KW-1185">Reference proteome</keyword>
<dbReference type="OrthoDB" id="5397701at2759"/>
<evidence type="ECO:0000313" key="1">
    <source>
        <dbReference type="EMBL" id="KAF7366682.1"/>
    </source>
</evidence>
<dbReference type="PANTHER" id="PTHR37331:SF1">
    <property type="entry name" value="YALI0F11671P"/>
    <property type="match status" value="1"/>
</dbReference>
<accession>A0A8H6YXD0</accession>
<dbReference type="AlphaFoldDB" id="A0A8H6YXD0"/>
<organism evidence="1 2">
    <name type="scientific">Mycena sanguinolenta</name>
    <dbReference type="NCBI Taxonomy" id="230812"/>
    <lineage>
        <taxon>Eukaryota</taxon>
        <taxon>Fungi</taxon>
        <taxon>Dikarya</taxon>
        <taxon>Basidiomycota</taxon>
        <taxon>Agaricomycotina</taxon>
        <taxon>Agaricomycetes</taxon>
        <taxon>Agaricomycetidae</taxon>
        <taxon>Agaricales</taxon>
        <taxon>Marasmiineae</taxon>
        <taxon>Mycenaceae</taxon>
        <taxon>Mycena</taxon>
    </lineage>
</organism>
<dbReference type="PANTHER" id="PTHR37331">
    <property type="entry name" value="YALI0F11671P"/>
    <property type="match status" value="1"/>
</dbReference>
<name>A0A8H6YXD0_9AGAR</name>
<gene>
    <name evidence="1" type="ORF">MSAN_00926300</name>
</gene>
<sequence length="244" mass="27196">MHRSALQTATSDSKHLMHLRIYASLTRAPIFRPQAFVSTRYLSFQRSRRVFPLPGKASRQCFYSTSNRFFTDPARPDLHYHLVDPPSPLSSSLPAFALSFLESAPLSSTSSAVLGWLPAATTSNDHEAGLNDFKENPEFRVLLHQVIQDGLREKVDEIQISGAIQLGNGWMHIHDERNVPALGRIGDPDDIIASVLVEDGEIRAETYQAMPAYRICTSDGPTQLTPGLSQKLRAVLEERAKSER</sequence>
<dbReference type="EMBL" id="JACAZH010000006">
    <property type="protein sequence ID" value="KAF7366682.1"/>
    <property type="molecule type" value="Genomic_DNA"/>
</dbReference>
<reference evidence="1" key="1">
    <citation type="submission" date="2020-05" db="EMBL/GenBank/DDBJ databases">
        <title>Mycena genomes resolve the evolution of fungal bioluminescence.</title>
        <authorList>
            <person name="Tsai I.J."/>
        </authorList>
    </citation>
    <scope>NUCLEOTIDE SEQUENCE</scope>
    <source>
        <strain evidence="1">160909Yilan</strain>
    </source>
</reference>
<comment type="caution">
    <text evidence="1">The sequence shown here is derived from an EMBL/GenBank/DDBJ whole genome shotgun (WGS) entry which is preliminary data.</text>
</comment>
<evidence type="ECO:0000313" key="2">
    <source>
        <dbReference type="Proteomes" id="UP000623467"/>
    </source>
</evidence>
<proteinExistence type="predicted"/>